<dbReference type="PANTHER" id="PTHR31973:SF187">
    <property type="entry name" value="MUTATOR TRANSPOSASE MUDRA PROTEIN"/>
    <property type="match status" value="1"/>
</dbReference>
<dbReference type="Proteomes" id="UP000077755">
    <property type="component" value="Chromosome 7"/>
</dbReference>
<organism evidence="2 3">
    <name type="scientific">Daucus carota subsp. sativus</name>
    <name type="common">Carrot</name>
    <dbReference type="NCBI Taxonomy" id="79200"/>
    <lineage>
        <taxon>Eukaryota</taxon>
        <taxon>Viridiplantae</taxon>
        <taxon>Streptophyta</taxon>
        <taxon>Embryophyta</taxon>
        <taxon>Tracheophyta</taxon>
        <taxon>Spermatophyta</taxon>
        <taxon>Magnoliopsida</taxon>
        <taxon>eudicotyledons</taxon>
        <taxon>Gunneridae</taxon>
        <taxon>Pentapetalae</taxon>
        <taxon>asterids</taxon>
        <taxon>campanulids</taxon>
        <taxon>Apiales</taxon>
        <taxon>Apiaceae</taxon>
        <taxon>Apioideae</taxon>
        <taxon>Scandiceae</taxon>
        <taxon>Daucinae</taxon>
        <taxon>Daucus</taxon>
        <taxon>Daucus sect. Daucus</taxon>
    </lineage>
</organism>
<sequence>MENDLFELETDEELMLMCTLITNKERPKINRYVELFVSRICAPLNVELDGDWAPNQEEIHMGNPFPDSTQQEIDLEQELRDFEGLDKDFSDPADSEDYELNGSDSDDETWHSDASNKDDTDDDLIFEKNIDKTVFEEHDIPEEEPEKDDSVHTDDDSVYAGSDEERMAANSTDEEDDDFHVFNEDVDMERPVFKNGMLFKNSQVFRKAVRTHAIVERRPVELVPNYGRKVKYKQINSVWLAEHYEKEIRMNPSWPVAAFHKKIFNDFKCEVSKHAVYRAKTRALLKINGTHRAQFAQVWDYAYELKMILPDSTVKILCEDPEPGTERGRFMRIFCVMHLYQNMHKEFKGIALRQLLWKAARSTTNWEFNLHMNKMKEIASRCHEWLMAKPKSQWTRSSFRTLVHSDMFVNNHCEVFNSSIRKYRDLPIITMFRELHKSVMKRIQVRRDKMVARDTVICPNALKKLNK</sequence>
<evidence type="ECO:0008006" key="4">
    <source>
        <dbReference type="Google" id="ProtNLM"/>
    </source>
</evidence>
<dbReference type="EMBL" id="CP093349">
    <property type="protein sequence ID" value="WOH09887.1"/>
    <property type="molecule type" value="Genomic_DNA"/>
</dbReference>
<protein>
    <recommendedName>
        <fullName evidence="4">Transposase MuDR plant domain-containing protein</fullName>
    </recommendedName>
</protein>
<reference evidence="2" key="2">
    <citation type="submission" date="2022-03" db="EMBL/GenBank/DDBJ databases">
        <title>Draft title - Genomic analysis of global carrot germplasm unveils the trajectory of domestication and the origin of high carotenoid orange carrot.</title>
        <authorList>
            <person name="Iorizzo M."/>
            <person name="Ellison S."/>
            <person name="Senalik D."/>
            <person name="Macko-Podgorni A."/>
            <person name="Grzebelus D."/>
            <person name="Bostan H."/>
            <person name="Rolling W."/>
            <person name="Curaba J."/>
            <person name="Simon P."/>
        </authorList>
    </citation>
    <scope>NUCLEOTIDE SEQUENCE</scope>
    <source>
        <tissue evidence="2">Leaf</tissue>
    </source>
</reference>
<feature type="compositionally biased region" description="Basic and acidic residues" evidence="1">
    <location>
        <begin position="108"/>
        <end position="118"/>
    </location>
</feature>
<gene>
    <name evidence="2" type="ORF">DCAR_0729347</name>
</gene>
<feature type="region of interest" description="Disordered" evidence="1">
    <location>
        <begin position="85"/>
        <end position="158"/>
    </location>
</feature>
<evidence type="ECO:0000313" key="2">
    <source>
        <dbReference type="EMBL" id="WOH09887.1"/>
    </source>
</evidence>
<proteinExistence type="predicted"/>
<feature type="compositionally biased region" description="Basic and acidic residues" evidence="1">
    <location>
        <begin position="125"/>
        <end position="138"/>
    </location>
</feature>
<keyword evidence="3" id="KW-1185">Reference proteome</keyword>
<accession>A0AAF0XMR8</accession>
<dbReference type="PANTHER" id="PTHR31973">
    <property type="entry name" value="POLYPROTEIN, PUTATIVE-RELATED"/>
    <property type="match status" value="1"/>
</dbReference>
<name>A0AAF0XMR8_DAUCS</name>
<evidence type="ECO:0000256" key="1">
    <source>
        <dbReference type="SAM" id="MobiDB-lite"/>
    </source>
</evidence>
<evidence type="ECO:0000313" key="3">
    <source>
        <dbReference type="Proteomes" id="UP000077755"/>
    </source>
</evidence>
<dbReference type="AlphaFoldDB" id="A0AAF0XMR8"/>
<reference evidence="2" key="1">
    <citation type="journal article" date="2016" name="Nat. Genet.">
        <title>A high-quality carrot genome assembly provides new insights into carotenoid accumulation and asterid genome evolution.</title>
        <authorList>
            <person name="Iorizzo M."/>
            <person name="Ellison S."/>
            <person name="Senalik D."/>
            <person name="Zeng P."/>
            <person name="Satapoomin P."/>
            <person name="Huang J."/>
            <person name="Bowman M."/>
            <person name="Iovene M."/>
            <person name="Sanseverino W."/>
            <person name="Cavagnaro P."/>
            <person name="Yildiz M."/>
            <person name="Macko-Podgorni A."/>
            <person name="Moranska E."/>
            <person name="Grzebelus E."/>
            <person name="Grzebelus D."/>
            <person name="Ashrafi H."/>
            <person name="Zheng Z."/>
            <person name="Cheng S."/>
            <person name="Spooner D."/>
            <person name="Van Deynze A."/>
            <person name="Simon P."/>
        </authorList>
    </citation>
    <scope>NUCLEOTIDE SEQUENCE</scope>
    <source>
        <tissue evidence="2">Leaf</tissue>
    </source>
</reference>
<feature type="compositionally biased region" description="Acidic residues" evidence="1">
    <location>
        <begin position="91"/>
        <end position="107"/>
    </location>
</feature>